<evidence type="ECO:0008006" key="5">
    <source>
        <dbReference type="Google" id="ProtNLM"/>
    </source>
</evidence>
<sequence length="357" mass="40926">MCNDQQEPADDGPVIVADEDFSADDSSSDRATSIASSSTSLASSILNHRLENGRTYHRYKDGQYVYPNDEKEHDRLGKSSFLCRAYFNLQHNIFLLTLDYKLGLAPPAQLESKVKRVLDVGTGTGLWCIEFGDEHPDAEVLGIDLSPAPTAFVPPNVKFEVDDVEEPWTYSRKFDYIHTRIMTSSISDWKKFFQQSYDNLEPGGYLELQEGHMRPECDDGTLKPDSPLLEWVDKLEEACNIFGRPYIDCPGLKPLLEEVGFEDVTITKFKWPINSWPKDPHYRELGIWCLENWMEGLEGFSMAPFTRALEWTKEEVNVFLISVRKELKDRGIHAYIPVYVIHARKPLKDKEETEETS</sequence>
<dbReference type="SUPFAM" id="SSF53335">
    <property type="entry name" value="S-adenosyl-L-methionine-dependent methyltransferases"/>
    <property type="match status" value="1"/>
</dbReference>
<reference evidence="3" key="1">
    <citation type="submission" date="2019-01" db="EMBL/GenBank/DDBJ databases">
        <title>Colletotrichum abscissum LGMF1257.</title>
        <authorList>
            <person name="Baroncelli R."/>
        </authorList>
    </citation>
    <scope>NUCLEOTIDE SEQUENCE</scope>
    <source>
        <strain evidence="3">Ca142</strain>
    </source>
</reference>
<proteinExistence type="inferred from homology"/>
<dbReference type="Proteomes" id="UP001056436">
    <property type="component" value="Unassembled WGS sequence"/>
</dbReference>
<dbReference type="Pfam" id="PF13489">
    <property type="entry name" value="Methyltransf_23"/>
    <property type="match status" value="1"/>
</dbReference>
<dbReference type="InterPro" id="IPR029063">
    <property type="entry name" value="SAM-dependent_MTases_sf"/>
</dbReference>
<dbReference type="AlphaFoldDB" id="A0A9P9XME3"/>
<comment type="caution">
    <text evidence="3">The sequence shown here is derived from an EMBL/GenBank/DDBJ whole genome shotgun (WGS) entry which is preliminary data.</text>
</comment>
<dbReference type="CDD" id="cd02440">
    <property type="entry name" value="AdoMet_MTases"/>
    <property type="match status" value="1"/>
</dbReference>
<dbReference type="EMBL" id="SDAQ01000015">
    <property type="protein sequence ID" value="KAI3555927.1"/>
    <property type="molecule type" value="Genomic_DNA"/>
</dbReference>
<evidence type="ECO:0000256" key="2">
    <source>
        <dbReference type="SAM" id="MobiDB-lite"/>
    </source>
</evidence>
<dbReference type="PANTHER" id="PTHR43591">
    <property type="entry name" value="METHYLTRANSFERASE"/>
    <property type="match status" value="1"/>
</dbReference>
<evidence type="ECO:0000313" key="4">
    <source>
        <dbReference type="Proteomes" id="UP001056436"/>
    </source>
</evidence>
<protein>
    <recommendedName>
        <fullName evidence="5">Methyltransferase domain-containing protein</fullName>
    </recommendedName>
</protein>
<dbReference type="PANTHER" id="PTHR43591:SF31">
    <property type="entry name" value="LAEA-LIKE, PUTATIVE (AFU_ORTHOLOGUE AFUA_8G01930)-RELATED"/>
    <property type="match status" value="1"/>
</dbReference>
<gene>
    <name evidence="3" type="ORF">CABS02_03981</name>
</gene>
<dbReference type="GO" id="GO:0008168">
    <property type="term" value="F:methyltransferase activity"/>
    <property type="evidence" value="ECO:0007669"/>
    <property type="project" value="TreeGrafter"/>
</dbReference>
<keyword evidence="4" id="KW-1185">Reference proteome</keyword>
<organism evidence="3 4">
    <name type="scientific">Colletotrichum abscissum</name>
    <dbReference type="NCBI Taxonomy" id="1671311"/>
    <lineage>
        <taxon>Eukaryota</taxon>
        <taxon>Fungi</taxon>
        <taxon>Dikarya</taxon>
        <taxon>Ascomycota</taxon>
        <taxon>Pezizomycotina</taxon>
        <taxon>Sordariomycetes</taxon>
        <taxon>Hypocreomycetidae</taxon>
        <taxon>Glomerellales</taxon>
        <taxon>Glomerellaceae</taxon>
        <taxon>Colletotrichum</taxon>
        <taxon>Colletotrichum acutatum species complex</taxon>
    </lineage>
</organism>
<dbReference type="OrthoDB" id="2013972at2759"/>
<name>A0A9P9XME3_9PEZI</name>
<evidence type="ECO:0000256" key="1">
    <source>
        <dbReference type="ARBA" id="ARBA00038158"/>
    </source>
</evidence>
<accession>A0A9P9XME3</accession>
<comment type="similarity">
    <text evidence="1">Belongs to the methyltransferase superfamily. LaeA methyltransferase family.</text>
</comment>
<evidence type="ECO:0000313" key="3">
    <source>
        <dbReference type="EMBL" id="KAI3555927.1"/>
    </source>
</evidence>
<feature type="region of interest" description="Disordered" evidence="2">
    <location>
        <begin position="1"/>
        <end position="33"/>
    </location>
</feature>
<dbReference type="Gene3D" id="3.40.50.150">
    <property type="entry name" value="Vaccinia Virus protein VP39"/>
    <property type="match status" value="1"/>
</dbReference>